<gene>
    <name evidence="7" type="ORF">VP01_328g10</name>
</gene>
<feature type="repeat" description="CHCR" evidence="4">
    <location>
        <begin position="755"/>
        <end position="914"/>
    </location>
</feature>
<dbReference type="PROSITE" id="PS50236">
    <property type="entry name" value="CHCR"/>
    <property type="match status" value="1"/>
</dbReference>
<dbReference type="AlphaFoldDB" id="A0A0L6UXM8"/>
<dbReference type="VEuPathDB" id="FungiDB:VP01_328g10"/>
<name>A0A0L6UXM8_9BASI</name>
<dbReference type="Pfam" id="PF10366">
    <property type="entry name" value="Vps39_1"/>
    <property type="match status" value="1"/>
</dbReference>
<feature type="domain" description="CNH" evidence="6">
    <location>
        <begin position="19"/>
        <end position="306"/>
    </location>
</feature>
<reference evidence="7 8" key="1">
    <citation type="submission" date="2015-08" db="EMBL/GenBank/DDBJ databases">
        <title>Next Generation Sequencing and Analysis of the Genome of Puccinia sorghi L Schw, the Causal Agent of Maize Common Rust.</title>
        <authorList>
            <person name="Rochi L."/>
            <person name="Burguener G."/>
            <person name="Darino M."/>
            <person name="Turjanski A."/>
            <person name="Kreff E."/>
            <person name="Dieguez M.J."/>
            <person name="Sacco F."/>
        </authorList>
    </citation>
    <scope>NUCLEOTIDE SEQUENCE [LARGE SCALE GENOMIC DNA]</scope>
    <source>
        <strain evidence="7 8">RO10H11247</strain>
    </source>
</reference>
<proteinExistence type="inferred from homology"/>
<dbReference type="PROSITE" id="PS50219">
    <property type="entry name" value="CNH"/>
    <property type="match status" value="1"/>
</dbReference>
<feature type="compositionally biased region" description="Acidic residues" evidence="5">
    <location>
        <begin position="931"/>
        <end position="940"/>
    </location>
</feature>
<evidence type="ECO:0000313" key="8">
    <source>
        <dbReference type="Proteomes" id="UP000037035"/>
    </source>
</evidence>
<dbReference type="PANTHER" id="PTHR12894">
    <property type="entry name" value="CNH DOMAIN CONTAINING"/>
    <property type="match status" value="1"/>
</dbReference>
<evidence type="ECO:0000259" key="6">
    <source>
        <dbReference type="PROSITE" id="PS50219"/>
    </source>
</evidence>
<comment type="similarity">
    <text evidence="3">Belongs to the VAM6/VPS39 family.</text>
</comment>
<feature type="region of interest" description="Disordered" evidence="5">
    <location>
        <begin position="923"/>
        <end position="954"/>
    </location>
</feature>
<dbReference type="PANTHER" id="PTHR12894:SF49">
    <property type="entry name" value="VAM6_VPS39-LIKE PROTEIN"/>
    <property type="match status" value="1"/>
</dbReference>
<evidence type="ECO:0000256" key="1">
    <source>
        <dbReference type="ARBA" id="ARBA00004184"/>
    </source>
</evidence>
<dbReference type="GO" id="GO:0006914">
    <property type="term" value="P:autophagy"/>
    <property type="evidence" value="ECO:0007669"/>
    <property type="project" value="TreeGrafter"/>
</dbReference>
<protein>
    <recommendedName>
        <fullName evidence="6">CNH domain-containing protein</fullName>
    </recommendedName>
</protein>
<dbReference type="InterPro" id="IPR000547">
    <property type="entry name" value="Clathrin_H-chain/VPS_repeat"/>
</dbReference>
<sequence length="1085" mass="120453">MFSPFQHSIAIDNLTATTNSTPTALLLYSDQLYIGTQDGSLYVYEIQPNCSPLLTRSFTNLTCQQTTVPTAIDSLNVIKEINSLVILSAANLLLYDLNHLKLQSNCSKWTKSLASSTHLQTTILRQANKLLIEPDSINTHTPDQPDHLPVLLSILAVPCKRRLVLFSWKDGEWLSPKEIHLPHQTTGLVSLGLTGPAKVARNSVIKLGPPSNELIGIKEQIATFLNHNGKLSRSQSVHSGSNTIPSSILYPTPPSETIVRSPYLLSLLPISQTNTSLFVHSIPTLSHLQTLQFPSPTQDSQVKSLSSTQASPSGKKPVEPPLNSRSSHRQLLTSSPNSAIIFLIGSQWNQLEHSFQYQLECLQMKPWAVQIQQLIELGEYEEALGLMEGLDEINLPGKATLLKKLNALCGVIDFSKYKYDRAIDTFINLSINPAKVVALYPPVISGSFSKKREEWEELFGGRSAESYRSTPLVGPHPVSEVALHHHLSRAGSDVGSIPRGISHPPATMDDDRHSILSGPSVAPTKSKLADPSLPKVAAEEKSQDDVNFRSSVEVLIRYLTDRRQQVNRTLAAKQGGTAAGVDQTGSAELQRGDCLQSSETLFQLDDRPITEIETLDELVQVAKVIDTSLFKSYLAFRPTMLGPLCRLPNWCEVEQVEGLLMEAKRYHELLDLYHGKGQHAKALKLLKKMAMNEEDGMTQIGPTVRYLQKLGSKHIRLILESSKWVFSLCQEQEEEGSSGSSLDLIKAALEIFVADLSAVESLPKHQIVTFLNSLQSATPAQLYLEFVVRSLKEKDSFFHEKLIQIYVVEFKKLRGLGQLERAQEIYQKLLDHLHDSTSYSSNWVLGRLPPDDMYEARALTLGNMGQHDTALRIYVERLGDLSAAEDYCKRVYEKTGGTDGSVFLCLLKICLRPTMPMVSTAMEVSVSSDKEGEEAEEEGGDSVSRPDSVQEKRGMVGSEELLEAGLRMINQHGHKIAEVDELVQLVPPLVPLSRLGHFFRRTVSALGLLHHRQLLLNHCLNSNSNALALARLALEQRRVKIDLKRLCSGCGKRLGNSVIAVHPPYGEVTHYQCQERFSDPNLRRL</sequence>
<keyword evidence="2" id="KW-0472">Membrane</keyword>
<evidence type="ECO:0000256" key="5">
    <source>
        <dbReference type="SAM" id="MobiDB-lite"/>
    </source>
</evidence>
<dbReference type="GO" id="GO:0000329">
    <property type="term" value="C:fungal-type vacuole membrane"/>
    <property type="evidence" value="ECO:0007669"/>
    <property type="project" value="TreeGrafter"/>
</dbReference>
<evidence type="ECO:0000313" key="7">
    <source>
        <dbReference type="EMBL" id="KNZ53293.1"/>
    </source>
</evidence>
<evidence type="ECO:0000256" key="3">
    <source>
        <dbReference type="ARBA" id="ARBA00038201"/>
    </source>
</evidence>
<dbReference type="InterPro" id="IPR001180">
    <property type="entry name" value="CNH_dom"/>
</dbReference>
<dbReference type="GO" id="GO:0012505">
    <property type="term" value="C:endomembrane system"/>
    <property type="evidence" value="ECO:0007669"/>
    <property type="project" value="UniProtKB-SubCell"/>
</dbReference>
<feature type="compositionally biased region" description="Polar residues" evidence="5">
    <location>
        <begin position="295"/>
        <end position="312"/>
    </location>
</feature>
<comment type="subcellular location">
    <subcellularLocation>
        <location evidence="1">Endomembrane system</location>
        <topology evidence="1">Peripheral membrane protein</topology>
    </subcellularLocation>
</comment>
<dbReference type="InterPro" id="IPR032914">
    <property type="entry name" value="Vam6/VPS39/TRAP1"/>
</dbReference>
<dbReference type="GO" id="GO:0006886">
    <property type="term" value="P:intracellular protein transport"/>
    <property type="evidence" value="ECO:0007669"/>
    <property type="project" value="UniProtKB-UniRule"/>
</dbReference>
<dbReference type="STRING" id="27349.A0A0L6UXM8"/>
<dbReference type="InterPro" id="IPR019453">
    <property type="entry name" value="VPS39/TGFA1_Znf"/>
</dbReference>
<organism evidence="7 8">
    <name type="scientific">Puccinia sorghi</name>
    <dbReference type="NCBI Taxonomy" id="27349"/>
    <lineage>
        <taxon>Eukaryota</taxon>
        <taxon>Fungi</taxon>
        <taxon>Dikarya</taxon>
        <taxon>Basidiomycota</taxon>
        <taxon>Pucciniomycotina</taxon>
        <taxon>Pucciniomycetes</taxon>
        <taxon>Pucciniales</taxon>
        <taxon>Pucciniaceae</taxon>
        <taxon>Puccinia</taxon>
    </lineage>
</organism>
<evidence type="ECO:0000256" key="2">
    <source>
        <dbReference type="ARBA" id="ARBA00023136"/>
    </source>
</evidence>
<feature type="region of interest" description="Disordered" evidence="5">
    <location>
        <begin position="295"/>
        <end position="329"/>
    </location>
</feature>
<dbReference type="OrthoDB" id="5325112at2759"/>
<evidence type="ECO:0000256" key="4">
    <source>
        <dbReference type="PROSITE-ProRule" id="PRU01006"/>
    </source>
</evidence>
<dbReference type="GO" id="GO:0034058">
    <property type="term" value="P:endosomal vesicle fusion"/>
    <property type="evidence" value="ECO:0007669"/>
    <property type="project" value="TreeGrafter"/>
</dbReference>
<dbReference type="EMBL" id="LAVV01008268">
    <property type="protein sequence ID" value="KNZ53293.1"/>
    <property type="molecule type" value="Genomic_DNA"/>
</dbReference>
<dbReference type="InterPro" id="IPR019452">
    <property type="entry name" value="VPS39/TGF_beta_rcpt-assoc_1"/>
</dbReference>
<accession>A0A0L6UXM8</accession>
<comment type="caution">
    <text evidence="7">The sequence shown here is derived from an EMBL/GenBank/DDBJ whole genome shotgun (WGS) entry which is preliminary data.</text>
</comment>
<dbReference type="Proteomes" id="UP000037035">
    <property type="component" value="Unassembled WGS sequence"/>
</dbReference>
<dbReference type="Pfam" id="PF10367">
    <property type="entry name" value="zf-Vps39_C"/>
    <property type="match status" value="1"/>
</dbReference>
<keyword evidence="8" id="KW-1185">Reference proteome</keyword>